<dbReference type="SUPFAM" id="SSF49899">
    <property type="entry name" value="Concanavalin A-like lectins/glucanases"/>
    <property type="match status" value="1"/>
</dbReference>
<evidence type="ECO:0000256" key="3">
    <source>
        <dbReference type="SAM" id="SignalP"/>
    </source>
</evidence>
<evidence type="ECO:0000259" key="4">
    <source>
        <dbReference type="SMART" id="SM00560"/>
    </source>
</evidence>
<keyword evidence="1 3" id="KW-0732">Signal</keyword>
<proteinExistence type="predicted"/>
<evidence type="ECO:0000256" key="1">
    <source>
        <dbReference type="ARBA" id="ARBA00022729"/>
    </source>
</evidence>
<dbReference type="Pfam" id="PF13385">
    <property type="entry name" value="Laminin_G_3"/>
    <property type="match status" value="1"/>
</dbReference>
<dbReference type="InterPro" id="IPR013320">
    <property type="entry name" value="ConA-like_dom_sf"/>
</dbReference>
<dbReference type="AlphaFoldDB" id="A0A518AVG9"/>
<dbReference type="SMART" id="SM00560">
    <property type="entry name" value="LamGL"/>
    <property type="match status" value="1"/>
</dbReference>
<organism evidence="5 6">
    <name type="scientific">Aeoliella mucimassa</name>
    <dbReference type="NCBI Taxonomy" id="2527972"/>
    <lineage>
        <taxon>Bacteria</taxon>
        <taxon>Pseudomonadati</taxon>
        <taxon>Planctomycetota</taxon>
        <taxon>Planctomycetia</taxon>
        <taxon>Pirellulales</taxon>
        <taxon>Lacipirellulaceae</taxon>
        <taxon>Aeoliella</taxon>
    </lineage>
</organism>
<dbReference type="InterPro" id="IPR006558">
    <property type="entry name" value="LamG-like"/>
</dbReference>
<dbReference type="Gene3D" id="2.60.120.200">
    <property type="match status" value="1"/>
</dbReference>
<sequence length="251" mass="26387" precursor="true">MKHTPLPILLILPILLLTSPIQAALVTHYPFDADGSATVGADATLGGSASIDNSDYAVGSGSLALSAATDDALGEDGAVSGDSFTWTSDIRTVAFWMKGTAGDHGDSFSTLISLGAGTGAGERFDVRLDGDALRLEVQSGGFTTSSIVADDQWHHIAVVVPIDEATVSDVQYYIDGLYVDNFNHTRAIATAEGPLRIGDSYQDNGRDFKGNIDDVRLYDSALSAQEIADLAAVPEPSTICLLVRRPGSHFL</sequence>
<gene>
    <name evidence="5" type="ORF">Pan181_49420</name>
</gene>
<feature type="chain" id="PRO_5022222790" description="LamG-like jellyroll fold domain-containing protein" evidence="3">
    <location>
        <begin position="24"/>
        <end position="251"/>
    </location>
</feature>
<reference evidence="5 6" key="1">
    <citation type="submission" date="2019-02" db="EMBL/GenBank/DDBJ databases">
        <title>Deep-cultivation of Planctomycetes and their phenomic and genomic characterization uncovers novel biology.</title>
        <authorList>
            <person name="Wiegand S."/>
            <person name="Jogler M."/>
            <person name="Boedeker C."/>
            <person name="Pinto D."/>
            <person name="Vollmers J."/>
            <person name="Rivas-Marin E."/>
            <person name="Kohn T."/>
            <person name="Peeters S.H."/>
            <person name="Heuer A."/>
            <person name="Rast P."/>
            <person name="Oberbeckmann S."/>
            <person name="Bunk B."/>
            <person name="Jeske O."/>
            <person name="Meyerdierks A."/>
            <person name="Storesund J.E."/>
            <person name="Kallscheuer N."/>
            <person name="Luecker S."/>
            <person name="Lage O.M."/>
            <person name="Pohl T."/>
            <person name="Merkel B.J."/>
            <person name="Hornburger P."/>
            <person name="Mueller R.-W."/>
            <person name="Bruemmer F."/>
            <person name="Labrenz M."/>
            <person name="Spormann A.M."/>
            <person name="Op den Camp H."/>
            <person name="Overmann J."/>
            <person name="Amann R."/>
            <person name="Jetten M.S.M."/>
            <person name="Mascher T."/>
            <person name="Medema M.H."/>
            <person name="Devos D.P."/>
            <person name="Kaster A.-K."/>
            <person name="Ovreas L."/>
            <person name="Rohde M."/>
            <person name="Galperin M.Y."/>
            <person name="Jogler C."/>
        </authorList>
    </citation>
    <scope>NUCLEOTIDE SEQUENCE [LARGE SCALE GENOMIC DNA]</scope>
    <source>
        <strain evidence="5 6">Pan181</strain>
    </source>
</reference>
<dbReference type="RefSeq" id="WP_145251050.1">
    <property type="nucleotide sequence ID" value="NZ_CP036278.1"/>
</dbReference>
<dbReference type="Proteomes" id="UP000315750">
    <property type="component" value="Chromosome"/>
</dbReference>
<feature type="domain" description="LamG-like jellyroll fold" evidence="4">
    <location>
        <begin position="89"/>
        <end position="225"/>
    </location>
</feature>
<dbReference type="KEGG" id="amuc:Pan181_49420"/>
<keyword evidence="6" id="KW-1185">Reference proteome</keyword>
<evidence type="ECO:0000313" key="5">
    <source>
        <dbReference type="EMBL" id="QDU58702.1"/>
    </source>
</evidence>
<name>A0A518AVG9_9BACT</name>
<dbReference type="OrthoDB" id="273459at2"/>
<dbReference type="EMBL" id="CP036278">
    <property type="protein sequence ID" value="QDU58702.1"/>
    <property type="molecule type" value="Genomic_DNA"/>
</dbReference>
<protein>
    <recommendedName>
        <fullName evidence="4">LamG-like jellyroll fold domain-containing protein</fullName>
    </recommendedName>
</protein>
<feature type="signal peptide" evidence="3">
    <location>
        <begin position="1"/>
        <end position="23"/>
    </location>
</feature>
<keyword evidence="2" id="KW-1015">Disulfide bond</keyword>
<accession>A0A518AVG9</accession>
<evidence type="ECO:0000256" key="2">
    <source>
        <dbReference type="ARBA" id="ARBA00023157"/>
    </source>
</evidence>
<evidence type="ECO:0000313" key="6">
    <source>
        <dbReference type="Proteomes" id="UP000315750"/>
    </source>
</evidence>